<reference evidence="2" key="1">
    <citation type="journal article" date="2020" name="Stud. Mycol.">
        <title>101 Dothideomycetes genomes: a test case for predicting lifestyles and emergence of pathogens.</title>
        <authorList>
            <person name="Haridas S."/>
            <person name="Albert R."/>
            <person name="Binder M."/>
            <person name="Bloem J."/>
            <person name="Labutti K."/>
            <person name="Salamov A."/>
            <person name="Andreopoulos B."/>
            <person name="Baker S."/>
            <person name="Barry K."/>
            <person name="Bills G."/>
            <person name="Bluhm B."/>
            <person name="Cannon C."/>
            <person name="Castanera R."/>
            <person name="Culley D."/>
            <person name="Daum C."/>
            <person name="Ezra D."/>
            <person name="Gonzalez J."/>
            <person name="Henrissat B."/>
            <person name="Kuo A."/>
            <person name="Liang C."/>
            <person name="Lipzen A."/>
            <person name="Lutzoni F."/>
            <person name="Magnuson J."/>
            <person name="Mondo S."/>
            <person name="Nolan M."/>
            <person name="Ohm R."/>
            <person name="Pangilinan J."/>
            <person name="Park H.-J."/>
            <person name="Ramirez L."/>
            <person name="Alfaro M."/>
            <person name="Sun H."/>
            <person name="Tritt A."/>
            <person name="Yoshinaga Y."/>
            <person name="Zwiers L.-H."/>
            <person name="Turgeon B."/>
            <person name="Goodwin S."/>
            <person name="Spatafora J."/>
            <person name="Crous P."/>
            <person name="Grigoriev I."/>
        </authorList>
    </citation>
    <scope>NUCLEOTIDE SEQUENCE</scope>
    <source>
        <strain evidence="2">CBS 125425</strain>
    </source>
</reference>
<dbReference type="AlphaFoldDB" id="A0A9P4QK89"/>
<feature type="compositionally biased region" description="Low complexity" evidence="1">
    <location>
        <begin position="62"/>
        <end position="71"/>
    </location>
</feature>
<accession>A0A9P4QK89</accession>
<dbReference type="Proteomes" id="UP000799444">
    <property type="component" value="Unassembled WGS sequence"/>
</dbReference>
<protein>
    <submittedName>
        <fullName evidence="2">Uncharacterized protein</fullName>
    </submittedName>
</protein>
<feature type="region of interest" description="Disordered" evidence="1">
    <location>
        <begin position="1"/>
        <end position="83"/>
    </location>
</feature>
<evidence type="ECO:0000313" key="3">
    <source>
        <dbReference type="Proteomes" id="UP000799444"/>
    </source>
</evidence>
<organism evidence="2 3">
    <name type="scientific">Polyplosphaeria fusca</name>
    <dbReference type="NCBI Taxonomy" id="682080"/>
    <lineage>
        <taxon>Eukaryota</taxon>
        <taxon>Fungi</taxon>
        <taxon>Dikarya</taxon>
        <taxon>Ascomycota</taxon>
        <taxon>Pezizomycotina</taxon>
        <taxon>Dothideomycetes</taxon>
        <taxon>Pleosporomycetidae</taxon>
        <taxon>Pleosporales</taxon>
        <taxon>Tetraplosphaeriaceae</taxon>
        <taxon>Polyplosphaeria</taxon>
    </lineage>
</organism>
<name>A0A9P4QK89_9PLEO</name>
<dbReference type="EMBL" id="ML996540">
    <property type="protein sequence ID" value="KAF2726401.1"/>
    <property type="molecule type" value="Genomic_DNA"/>
</dbReference>
<sequence length="179" mass="20036">MPGQAQPQPQPNPPAHLFLAAGTRLPANRRLPLPTPSASSSPNPLDRGGCSQQLHHHHHHLQGPIQQQQDGQGEERSEPVQRTEQQRFADILCRFTTYVPTPYCFLICTTCRVVLPLTRVPSHFSAPAHNYTKADARRLLTYWSAEYLPTNPILIQTEGDLANWTLPHPVPPPKAIYPL</sequence>
<feature type="compositionally biased region" description="Basic and acidic residues" evidence="1">
    <location>
        <begin position="73"/>
        <end position="83"/>
    </location>
</feature>
<evidence type="ECO:0000313" key="2">
    <source>
        <dbReference type="EMBL" id="KAF2726401.1"/>
    </source>
</evidence>
<evidence type="ECO:0000256" key="1">
    <source>
        <dbReference type="SAM" id="MobiDB-lite"/>
    </source>
</evidence>
<keyword evidence="3" id="KW-1185">Reference proteome</keyword>
<proteinExistence type="predicted"/>
<gene>
    <name evidence="2" type="ORF">EJ04DRAFT_530307</name>
</gene>
<comment type="caution">
    <text evidence="2">The sequence shown here is derived from an EMBL/GenBank/DDBJ whole genome shotgun (WGS) entry which is preliminary data.</text>
</comment>
<feature type="compositionally biased region" description="Low complexity" evidence="1">
    <location>
        <begin position="36"/>
        <end position="53"/>
    </location>
</feature>
<feature type="non-terminal residue" evidence="2">
    <location>
        <position position="179"/>
    </location>
</feature>